<evidence type="ECO:0000313" key="5">
    <source>
        <dbReference type="Proteomes" id="UP000638648"/>
    </source>
</evidence>
<comment type="caution">
    <text evidence="4">The sequence shown here is derived from an EMBL/GenBank/DDBJ whole genome shotgun (WGS) entry which is preliminary data.</text>
</comment>
<keyword evidence="5" id="KW-1185">Reference proteome</keyword>
<evidence type="ECO:0000313" key="4">
    <source>
        <dbReference type="EMBL" id="MBE1607538.1"/>
    </source>
</evidence>
<dbReference type="InterPro" id="IPR003870">
    <property type="entry name" value="DUF222"/>
</dbReference>
<reference evidence="4" key="1">
    <citation type="submission" date="2020-10" db="EMBL/GenBank/DDBJ databases">
        <title>Sequencing the genomes of 1000 actinobacteria strains.</title>
        <authorList>
            <person name="Klenk H.-P."/>
        </authorList>
    </citation>
    <scope>NUCLEOTIDE SEQUENCE</scope>
    <source>
        <strain evidence="4">DSM 45354</strain>
    </source>
</reference>
<protein>
    <recommendedName>
        <fullName evidence="2">DUF222 domain-containing protein</fullName>
    </recommendedName>
</protein>
<feature type="compositionally biased region" description="Polar residues" evidence="1">
    <location>
        <begin position="134"/>
        <end position="143"/>
    </location>
</feature>
<sequence>MRFSLGQAQVIERAIRRLPNDVDADVKAEVEAFLLERAQFLDTDDLDKAGRHLYEVIAPENAERRIGKQLEEQERRARENRTLSFGPVRDGMGTMFLRLDVPTLAILQALLDPSLALVPRAPTARTCAAANAAMQTPSPSFSVSRRRQRTRPPAGASGRVSQ</sequence>
<dbReference type="RefSeq" id="WP_238361586.1">
    <property type="nucleotide sequence ID" value="NZ_JADBEM010000001.1"/>
</dbReference>
<accession>A0A927MYC7</accession>
<dbReference type="Proteomes" id="UP000638648">
    <property type="component" value="Unassembled WGS sequence"/>
</dbReference>
<evidence type="ECO:0000259" key="2">
    <source>
        <dbReference type="Pfam" id="PF02720"/>
    </source>
</evidence>
<dbReference type="EMBL" id="JADBEM010000001">
    <property type="protein sequence ID" value="MBE1607127.1"/>
    <property type="molecule type" value="Genomic_DNA"/>
</dbReference>
<dbReference type="AlphaFoldDB" id="A0A927MYC7"/>
<dbReference type="EMBL" id="JADBEM010000001">
    <property type="protein sequence ID" value="MBE1607538.1"/>
    <property type="molecule type" value="Genomic_DNA"/>
</dbReference>
<name>A0A927MYC7_9ACTN</name>
<evidence type="ECO:0000256" key="1">
    <source>
        <dbReference type="SAM" id="MobiDB-lite"/>
    </source>
</evidence>
<gene>
    <name evidence="3" type="ORF">HEB94_003975</name>
    <name evidence="4" type="ORF">HEB94_004386</name>
</gene>
<proteinExistence type="predicted"/>
<feature type="region of interest" description="Disordered" evidence="1">
    <location>
        <begin position="130"/>
        <end position="162"/>
    </location>
</feature>
<evidence type="ECO:0000313" key="3">
    <source>
        <dbReference type="EMBL" id="MBE1607127.1"/>
    </source>
</evidence>
<feature type="domain" description="DUF222" evidence="2">
    <location>
        <begin position="4"/>
        <end position="119"/>
    </location>
</feature>
<organism evidence="4 5">
    <name type="scientific">Actinopolymorpha pittospori</name>
    <dbReference type="NCBI Taxonomy" id="648752"/>
    <lineage>
        <taxon>Bacteria</taxon>
        <taxon>Bacillati</taxon>
        <taxon>Actinomycetota</taxon>
        <taxon>Actinomycetes</taxon>
        <taxon>Propionibacteriales</taxon>
        <taxon>Actinopolymorphaceae</taxon>
        <taxon>Actinopolymorpha</taxon>
    </lineage>
</organism>
<dbReference type="Pfam" id="PF02720">
    <property type="entry name" value="DUF222"/>
    <property type="match status" value="1"/>
</dbReference>